<evidence type="ECO:0000256" key="3">
    <source>
        <dbReference type="SAM" id="MobiDB-lite"/>
    </source>
</evidence>
<feature type="coiled-coil region" evidence="2">
    <location>
        <begin position="224"/>
        <end position="354"/>
    </location>
</feature>
<dbReference type="Pfam" id="PF13868">
    <property type="entry name" value="TPH"/>
    <property type="match status" value="1"/>
</dbReference>
<dbReference type="PANTHER" id="PTHR28663:SF1">
    <property type="entry name" value="CILIA- AND FLAGELLA- ASSOCIATED PROTEIN 210"/>
    <property type="match status" value="1"/>
</dbReference>
<feature type="region of interest" description="Disordered" evidence="3">
    <location>
        <begin position="1"/>
        <end position="32"/>
    </location>
</feature>
<accession>A0A183SZ34</accession>
<evidence type="ECO:0000256" key="2">
    <source>
        <dbReference type="SAM" id="Coils"/>
    </source>
</evidence>
<dbReference type="PANTHER" id="PTHR28663">
    <property type="entry name" value="COILED-COIL DOMAIN-CONTAINING PROTEIN 173"/>
    <property type="match status" value="1"/>
</dbReference>
<evidence type="ECO:0000313" key="7">
    <source>
        <dbReference type="WBParaSite" id="SSLN_0000984201-mRNA-1"/>
    </source>
</evidence>
<feature type="compositionally biased region" description="Basic and acidic residues" evidence="3">
    <location>
        <begin position="7"/>
        <end position="32"/>
    </location>
</feature>
<feature type="domain" description="Trichohyalin-plectin-homology" evidence="4">
    <location>
        <begin position="55"/>
        <end position="384"/>
    </location>
</feature>
<keyword evidence="1 2" id="KW-0175">Coiled coil</keyword>
<dbReference type="WBParaSite" id="SSLN_0000984201-mRNA-1">
    <property type="protein sequence ID" value="SSLN_0000984201-mRNA-1"/>
    <property type="gene ID" value="SSLN_0000984201"/>
</dbReference>
<feature type="region of interest" description="Disordered" evidence="3">
    <location>
        <begin position="418"/>
        <end position="442"/>
    </location>
</feature>
<gene>
    <name evidence="5" type="ORF">SSLN_LOCUS9482</name>
</gene>
<evidence type="ECO:0000313" key="5">
    <source>
        <dbReference type="EMBL" id="VDL95867.1"/>
    </source>
</evidence>
<evidence type="ECO:0000259" key="4">
    <source>
        <dbReference type="Pfam" id="PF13868"/>
    </source>
</evidence>
<dbReference type="InterPro" id="IPR043597">
    <property type="entry name" value="TPH_dom"/>
</dbReference>
<reference evidence="5 6" key="2">
    <citation type="submission" date="2018-11" db="EMBL/GenBank/DDBJ databases">
        <authorList>
            <consortium name="Pathogen Informatics"/>
        </authorList>
    </citation>
    <scope>NUCLEOTIDE SEQUENCE [LARGE SCALE GENOMIC DNA]</scope>
    <source>
        <strain evidence="5 6">NST_G2</strain>
    </source>
</reference>
<sequence length="442" mass="51821">MGARAKKLADREKRLAKEEAERVEKDKEEARYQAEQRRKKLCEARTMQYYESEREALHLTEVLKERDLQMQLKGMQEEYEKNKGDDGYKEFLRKLDEAIKLEKEAAARARQATVESKNFVLTQIEDHKKQRAAEREAAFAEGRKIRQLALEAEEEMGRQGLQRKQEMQELNKILLESISDHEKMKTIEKIKDEELDEEIRIYAAAKRKMTIMRMDKERSLFLAKSDMQRKAVELLEKQVQLQADDEDQRIARAIKEREERFLQEEAAKKEKQEKGIREILDHLHLVLKEKEVARKEEEKQAVEDLKRRIADAEALVKEEDEKKAKSRAICKELANDYLQKAEEHKANRAAEREAEVKWAREGDEDTQMEDAAFLDYANRLINTCEKNGRNTYPMRKEILWGKGLGMGMNLPGMGRMRTSAADNDPKCQTLPDFIPGKEHVEL</sequence>
<keyword evidence="6" id="KW-1185">Reference proteome</keyword>
<dbReference type="STRING" id="70667.A0A183SZ34"/>
<evidence type="ECO:0000256" key="1">
    <source>
        <dbReference type="ARBA" id="ARBA00023054"/>
    </source>
</evidence>
<dbReference type="OrthoDB" id="331765at2759"/>
<dbReference type="InterPro" id="IPR039986">
    <property type="entry name" value="CFAP210"/>
</dbReference>
<reference evidence="7" key="1">
    <citation type="submission" date="2016-06" db="UniProtKB">
        <authorList>
            <consortium name="WormBaseParasite"/>
        </authorList>
    </citation>
    <scope>IDENTIFICATION</scope>
</reference>
<name>A0A183SZ34_SCHSO</name>
<organism evidence="7">
    <name type="scientific">Schistocephalus solidus</name>
    <name type="common">Tapeworm</name>
    <dbReference type="NCBI Taxonomy" id="70667"/>
    <lineage>
        <taxon>Eukaryota</taxon>
        <taxon>Metazoa</taxon>
        <taxon>Spiralia</taxon>
        <taxon>Lophotrochozoa</taxon>
        <taxon>Platyhelminthes</taxon>
        <taxon>Cestoda</taxon>
        <taxon>Eucestoda</taxon>
        <taxon>Diphyllobothriidea</taxon>
        <taxon>Diphyllobothriidae</taxon>
        <taxon>Schistocephalus</taxon>
    </lineage>
</organism>
<evidence type="ECO:0000313" key="6">
    <source>
        <dbReference type="Proteomes" id="UP000275846"/>
    </source>
</evidence>
<protein>
    <submittedName>
        <fullName evidence="7">TPH domain-containing protein</fullName>
    </submittedName>
</protein>
<dbReference type="Proteomes" id="UP000275846">
    <property type="component" value="Unassembled WGS sequence"/>
</dbReference>
<dbReference type="AlphaFoldDB" id="A0A183SZ34"/>
<dbReference type="GO" id="GO:0005879">
    <property type="term" value="C:axonemal microtubule"/>
    <property type="evidence" value="ECO:0007669"/>
    <property type="project" value="TreeGrafter"/>
</dbReference>
<dbReference type="EMBL" id="UYSU01035269">
    <property type="protein sequence ID" value="VDL95867.1"/>
    <property type="molecule type" value="Genomic_DNA"/>
</dbReference>
<proteinExistence type="predicted"/>